<dbReference type="InterPro" id="IPR029062">
    <property type="entry name" value="Class_I_gatase-like"/>
</dbReference>
<evidence type="ECO:0000259" key="3">
    <source>
        <dbReference type="Pfam" id="PF02016"/>
    </source>
</evidence>
<dbReference type="SUPFAM" id="SSF52317">
    <property type="entry name" value="Class I glutamine amidotransferase-like"/>
    <property type="match status" value="1"/>
</dbReference>
<comment type="similarity">
    <text evidence="1">Belongs to the peptidase S66 family.</text>
</comment>
<reference evidence="5 6" key="1">
    <citation type="journal article" date="2010" name="Stand. Genomic Sci.">
        <title>Complete genome sequence of Cellulomonas flavigena type strain (134).</title>
        <authorList>
            <person name="Abt B."/>
            <person name="Foster B."/>
            <person name="Lapidus A."/>
            <person name="Clum A."/>
            <person name="Sun H."/>
            <person name="Pukall R."/>
            <person name="Lucas S."/>
            <person name="Glavina Del Rio T."/>
            <person name="Nolan M."/>
            <person name="Tice H."/>
            <person name="Cheng J.F."/>
            <person name="Pitluck S."/>
            <person name="Liolios K."/>
            <person name="Ivanova N."/>
            <person name="Mavromatis K."/>
            <person name="Ovchinnikova G."/>
            <person name="Pati A."/>
            <person name="Goodwin L."/>
            <person name="Chen A."/>
            <person name="Palaniappan K."/>
            <person name="Land M."/>
            <person name="Hauser L."/>
            <person name="Chang Y.J."/>
            <person name="Jeffries C.D."/>
            <person name="Rohde M."/>
            <person name="Goker M."/>
            <person name="Woyke T."/>
            <person name="Bristow J."/>
            <person name="Eisen J.A."/>
            <person name="Markowitz V."/>
            <person name="Hugenholtz P."/>
            <person name="Kyrpides N.C."/>
            <person name="Klenk H.P."/>
        </authorList>
    </citation>
    <scope>NUCLEOTIDE SEQUENCE [LARGE SCALE GENOMIC DNA]</scope>
    <source>
        <strain evidence="6">ATCC 482 / DSM 20109 / BCRC 11376 / JCM 18109 / NBRC 3775 / NCIMB 8073 / NRS 134</strain>
    </source>
</reference>
<dbReference type="Proteomes" id="UP000000849">
    <property type="component" value="Chromosome"/>
</dbReference>
<dbReference type="Pfam" id="PF17676">
    <property type="entry name" value="Peptidase_S66C"/>
    <property type="match status" value="1"/>
</dbReference>
<dbReference type="GO" id="GO:0004180">
    <property type="term" value="F:carboxypeptidase activity"/>
    <property type="evidence" value="ECO:0007669"/>
    <property type="project" value="UniProtKB-KW"/>
</dbReference>
<keyword evidence="5" id="KW-0645">Protease</keyword>
<gene>
    <name evidence="5" type="ordered locus">Cfla_1450</name>
</gene>
<keyword evidence="2" id="KW-0378">Hydrolase</keyword>
<dbReference type="AlphaFoldDB" id="D5UD11"/>
<feature type="domain" description="LD-carboxypeptidase C-terminal" evidence="4">
    <location>
        <begin position="210"/>
        <end position="330"/>
    </location>
</feature>
<protein>
    <submittedName>
        <fullName evidence="5">Peptidase U61 LD-carboxypeptidase A</fullName>
    </submittedName>
</protein>
<name>D5UD11_CELFN</name>
<dbReference type="Pfam" id="PF02016">
    <property type="entry name" value="Peptidase_S66"/>
    <property type="match status" value="1"/>
</dbReference>
<dbReference type="KEGG" id="cfl:Cfla_1450"/>
<dbReference type="eggNOG" id="COG1619">
    <property type="taxonomic scope" value="Bacteria"/>
</dbReference>
<keyword evidence="5" id="KW-0121">Carboxypeptidase</keyword>
<evidence type="ECO:0000256" key="2">
    <source>
        <dbReference type="ARBA" id="ARBA00022801"/>
    </source>
</evidence>
<dbReference type="InterPro" id="IPR027461">
    <property type="entry name" value="Carboxypeptidase_A_C_sf"/>
</dbReference>
<dbReference type="PANTHER" id="PTHR30237">
    <property type="entry name" value="MURAMOYLTETRAPEPTIDE CARBOXYPEPTIDASE"/>
    <property type="match status" value="1"/>
</dbReference>
<dbReference type="Gene3D" id="3.50.30.60">
    <property type="entry name" value="LD-carboxypeptidase A C-terminal domain-like"/>
    <property type="match status" value="1"/>
</dbReference>
<sequence>MVTYPRPLVAGDVVGVTSPSSGIQHAQQARLGVALAHLHRLGWGTRVGAVMGGDRVSSGPPRTRAAELTALLTDPEVRAVVPPWGGHVAIDLLHLLDWDRLAEDPTWFLGLSDISTLLLPLTLRTGVATLHGQNLLDTPYRVPEPLLPWTDVVAAPAGATLVQGAATAWRSGPFVDYEAEPGVTEYVLDAPGGWTRVDAGADDAGDVDVTGRLVGGCLETVAHLAGTPYGDLAGFADRHAPEGLVVYLENAGSDSADVTRRLFGLRYAGWFDRATAVLIGRTQGKEVPELTHHDAARRALGDLGIPVLADVDCGHVPPHLALVNGALARVVHGAGGSRIEQRLV</sequence>
<dbReference type="HOGENOM" id="CLU_034346_1_1_11"/>
<dbReference type="InterPro" id="IPR040449">
    <property type="entry name" value="Peptidase_S66_N"/>
</dbReference>
<keyword evidence="6" id="KW-1185">Reference proteome</keyword>
<accession>D5UD11</accession>
<dbReference type="STRING" id="446466.Cfla_1450"/>
<dbReference type="InterPro" id="IPR040921">
    <property type="entry name" value="Peptidase_S66C"/>
</dbReference>
<dbReference type="PANTHER" id="PTHR30237:SF5">
    <property type="entry name" value="CARBOXYPEPTIDASE VC_A0337-RELATED"/>
    <property type="match status" value="1"/>
</dbReference>
<organism evidence="5 6">
    <name type="scientific">Cellulomonas flavigena (strain ATCC 482 / DSM 20109 / BCRC 11376 / JCM 18109 / NBRC 3775 / NCIMB 8073 / NRS 134)</name>
    <dbReference type="NCBI Taxonomy" id="446466"/>
    <lineage>
        <taxon>Bacteria</taxon>
        <taxon>Bacillati</taxon>
        <taxon>Actinomycetota</taxon>
        <taxon>Actinomycetes</taxon>
        <taxon>Micrococcales</taxon>
        <taxon>Cellulomonadaceae</taxon>
        <taxon>Cellulomonas</taxon>
    </lineage>
</organism>
<dbReference type="OrthoDB" id="9807329at2"/>
<evidence type="ECO:0000256" key="1">
    <source>
        <dbReference type="ARBA" id="ARBA00010233"/>
    </source>
</evidence>
<dbReference type="InterPro" id="IPR027478">
    <property type="entry name" value="LdcA_N"/>
</dbReference>
<proteinExistence type="inferred from homology"/>
<dbReference type="PIRSF" id="PIRSF028757">
    <property type="entry name" value="LD-carboxypeptidase"/>
    <property type="match status" value="1"/>
</dbReference>
<dbReference type="InterPro" id="IPR003507">
    <property type="entry name" value="S66_fam"/>
</dbReference>
<evidence type="ECO:0000313" key="6">
    <source>
        <dbReference type="Proteomes" id="UP000000849"/>
    </source>
</evidence>
<dbReference type="CDD" id="cd07062">
    <property type="entry name" value="Peptidase_S66_mccF_like"/>
    <property type="match status" value="1"/>
</dbReference>
<dbReference type="Gene3D" id="3.40.50.10740">
    <property type="entry name" value="Class I glutamine amidotransferase-like"/>
    <property type="match status" value="1"/>
</dbReference>
<evidence type="ECO:0000313" key="5">
    <source>
        <dbReference type="EMBL" id="ADG74348.1"/>
    </source>
</evidence>
<dbReference type="EMBL" id="CP001964">
    <property type="protein sequence ID" value="ADG74348.1"/>
    <property type="molecule type" value="Genomic_DNA"/>
</dbReference>
<feature type="domain" description="LD-carboxypeptidase N-terminal" evidence="3">
    <location>
        <begin position="14"/>
        <end position="132"/>
    </location>
</feature>
<dbReference type="RefSeq" id="WP_013116682.1">
    <property type="nucleotide sequence ID" value="NC_014151.1"/>
</dbReference>
<dbReference type="SUPFAM" id="SSF141986">
    <property type="entry name" value="LD-carboxypeptidase A C-terminal domain-like"/>
    <property type="match status" value="1"/>
</dbReference>
<evidence type="ECO:0000259" key="4">
    <source>
        <dbReference type="Pfam" id="PF17676"/>
    </source>
</evidence>